<evidence type="ECO:0008006" key="3">
    <source>
        <dbReference type="Google" id="ProtNLM"/>
    </source>
</evidence>
<evidence type="ECO:0000313" key="2">
    <source>
        <dbReference type="Proteomes" id="UP000294225"/>
    </source>
</evidence>
<protein>
    <recommendedName>
        <fullName evidence="3">Resolvase/invertase-type recombinase catalytic domain-containing protein</fullName>
    </recommendedName>
</protein>
<proteinExistence type="predicted"/>
<dbReference type="Proteomes" id="UP000294225">
    <property type="component" value="Unassembled WGS sequence"/>
</dbReference>
<comment type="caution">
    <text evidence="1">The sequence shown here is derived from an EMBL/GenBank/DDBJ whole genome shotgun (WGS) entry which is preliminary data.</text>
</comment>
<organism evidence="1 2">
    <name type="scientific">Kribbella speibonae</name>
    <dbReference type="NCBI Taxonomy" id="1572660"/>
    <lineage>
        <taxon>Bacteria</taxon>
        <taxon>Bacillati</taxon>
        <taxon>Actinomycetota</taxon>
        <taxon>Actinomycetes</taxon>
        <taxon>Propionibacteriales</taxon>
        <taxon>Kribbellaceae</taxon>
        <taxon>Kribbella</taxon>
    </lineage>
</organism>
<evidence type="ECO:0000313" key="1">
    <source>
        <dbReference type="EMBL" id="TCC32667.1"/>
    </source>
</evidence>
<dbReference type="RefSeq" id="WP_131498791.1">
    <property type="nucleotide sequence ID" value="NZ_SJKC01000005.1"/>
</dbReference>
<sequence>MTAVMRTRDAPPVHATGACYSLSCNCGPDADRQSVELPRAYAYVRAHLLVCKSEVNRTKERLLAFATTSSLDLAAIFVEEGTRSPAAFGRLLDAVISDQVEVVLLPSMLHLTTLGSPRCIRTYFEVATGAQVLALP</sequence>
<accession>A0A4R0IJ08</accession>
<reference evidence="1 2" key="1">
    <citation type="submission" date="2019-02" db="EMBL/GenBank/DDBJ databases">
        <title>Kribbella capetownensis sp. nov. and Kribbella speibonae sp. nov., isolated from soil.</title>
        <authorList>
            <person name="Curtis S.M."/>
            <person name="Norton I."/>
            <person name="Everest G.J."/>
            <person name="Meyers P.R."/>
        </authorList>
    </citation>
    <scope>NUCLEOTIDE SEQUENCE [LARGE SCALE GENOMIC DNA]</scope>
    <source>
        <strain evidence="1 2">YM55</strain>
    </source>
</reference>
<gene>
    <name evidence="1" type="ORF">E0H92_31250</name>
</gene>
<dbReference type="AlphaFoldDB" id="A0A4R0IJ08"/>
<dbReference type="EMBL" id="SJKC01000005">
    <property type="protein sequence ID" value="TCC32667.1"/>
    <property type="molecule type" value="Genomic_DNA"/>
</dbReference>
<name>A0A4R0IJ08_9ACTN</name>